<dbReference type="RefSeq" id="XP_014152645.1">
    <property type="nucleotide sequence ID" value="XM_014297170.1"/>
</dbReference>
<evidence type="ECO:0000313" key="3">
    <source>
        <dbReference type="Proteomes" id="UP000054560"/>
    </source>
</evidence>
<feature type="compositionally biased region" description="Basic and acidic residues" evidence="1">
    <location>
        <begin position="70"/>
        <end position="98"/>
    </location>
</feature>
<accession>A0A0L0FS02</accession>
<gene>
    <name evidence="2" type="ORF">SARC_08838</name>
</gene>
<keyword evidence="3" id="KW-1185">Reference proteome</keyword>
<feature type="region of interest" description="Disordered" evidence="1">
    <location>
        <begin position="1"/>
        <end position="159"/>
    </location>
</feature>
<proteinExistence type="predicted"/>
<dbReference type="AlphaFoldDB" id="A0A0L0FS02"/>
<name>A0A0L0FS02_9EUKA</name>
<feature type="compositionally biased region" description="Low complexity" evidence="1">
    <location>
        <begin position="108"/>
        <end position="128"/>
    </location>
</feature>
<dbReference type="Proteomes" id="UP000054560">
    <property type="component" value="Unassembled WGS sequence"/>
</dbReference>
<evidence type="ECO:0000313" key="2">
    <source>
        <dbReference type="EMBL" id="KNC78743.1"/>
    </source>
</evidence>
<dbReference type="GeneID" id="25909342"/>
<dbReference type="EMBL" id="KQ242432">
    <property type="protein sequence ID" value="KNC78743.1"/>
    <property type="molecule type" value="Genomic_DNA"/>
</dbReference>
<protein>
    <submittedName>
        <fullName evidence="2">Uncharacterized protein</fullName>
    </submittedName>
</protein>
<evidence type="ECO:0000256" key="1">
    <source>
        <dbReference type="SAM" id="MobiDB-lite"/>
    </source>
</evidence>
<organism evidence="2 3">
    <name type="scientific">Sphaeroforma arctica JP610</name>
    <dbReference type="NCBI Taxonomy" id="667725"/>
    <lineage>
        <taxon>Eukaryota</taxon>
        <taxon>Ichthyosporea</taxon>
        <taxon>Ichthyophonida</taxon>
        <taxon>Sphaeroforma</taxon>
    </lineage>
</organism>
<sequence length="175" mass="19560">MSNPLQSRRQQHLNPERRKEDDIDQCGTKRRQSNPDRSDPHPGQALEGQQQARLELLHPVSVNDKQSPTAHREEPVHSGDDVVFEGETKGVPDLRADRSQTTTGEYVASNGLSSRSSSGTSGALSSSNDQPRLPPNKCRRYRRRTNNKDTVRGQSSAQKLTELMAQQQCGEYVEI</sequence>
<reference evidence="2 3" key="1">
    <citation type="submission" date="2011-02" db="EMBL/GenBank/DDBJ databases">
        <title>The Genome Sequence of Sphaeroforma arctica JP610.</title>
        <authorList>
            <consortium name="The Broad Institute Genome Sequencing Platform"/>
            <person name="Russ C."/>
            <person name="Cuomo C."/>
            <person name="Young S.K."/>
            <person name="Zeng Q."/>
            <person name="Gargeya S."/>
            <person name="Alvarado L."/>
            <person name="Berlin A."/>
            <person name="Chapman S.B."/>
            <person name="Chen Z."/>
            <person name="Freedman E."/>
            <person name="Gellesch M."/>
            <person name="Goldberg J."/>
            <person name="Griggs A."/>
            <person name="Gujja S."/>
            <person name="Heilman E."/>
            <person name="Heiman D."/>
            <person name="Howarth C."/>
            <person name="Mehta T."/>
            <person name="Neiman D."/>
            <person name="Pearson M."/>
            <person name="Roberts A."/>
            <person name="Saif S."/>
            <person name="Shea T."/>
            <person name="Shenoy N."/>
            <person name="Sisk P."/>
            <person name="Stolte C."/>
            <person name="Sykes S."/>
            <person name="White J."/>
            <person name="Yandava C."/>
            <person name="Burger G."/>
            <person name="Gray M.W."/>
            <person name="Holland P.W.H."/>
            <person name="King N."/>
            <person name="Lang F.B.F."/>
            <person name="Roger A.J."/>
            <person name="Ruiz-Trillo I."/>
            <person name="Haas B."/>
            <person name="Nusbaum C."/>
            <person name="Birren B."/>
        </authorList>
    </citation>
    <scope>NUCLEOTIDE SEQUENCE [LARGE SCALE GENOMIC DNA]</scope>
    <source>
        <strain evidence="2 3">JP610</strain>
    </source>
</reference>